<feature type="transmembrane region" description="Helical" evidence="8">
    <location>
        <begin position="276"/>
        <end position="297"/>
    </location>
</feature>
<dbReference type="GO" id="GO:0005886">
    <property type="term" value="C:plasma membrane"/>
    <property type="evidence" value="ECO:0007669"/>
    <property type="project" value="UniProtKB-SubCell"/>
</dbReference>
<evidence type="ECO:0000256" key="3">
    <source>
        <dbReference type="ARBA" id="ARBA00022475"/>
    </source>
</evidence>
<feature type="transmembrane region" description="Helical" evidence="8">
    <location>
        <begin position="309"/>
        <end position="328"/>
    </location>
</feature>
<keyword evidence="5 8" id="KW-1133">Transmembrane helix</keyword>
<keyword evidence="2" id="KW-0813">Transport</keyword>
<feature type="transmembrane region" description="Helical" evidence="8">
    <location>
        <begin position="365"/>
        <end position="386"/>
    </location>
</feature>
<dbReference type="SUPFAM" id="SSF103473">
    <property type="entry name" value="MFS general substrate transporter"/>
    <property type="match status" value="1"/>
</dbReference>
<name>A0A3M2MCQ1_9ACTN</name>
<evidence type="ECO:0000256" key="7">
    <source>
        <dbReference type="ARBA" id="ARBA00023251"/>
    </source>
</evidence>
<keyword evidence="6 8" id="KW-0472">Membrane</keyword>
<dbReference type="AlphaFoldDB" id="A0A3M2MCQ1"/>
<dbReference type="PANTHER" id="PTHR42718">
    <property type="entry name" value="MAJOR FACILITATOR SUPERFAMILY MULTIDRUG TRANSPORTER MFSC"/>
    <property type="match status" value="1"/>
</dbReference>
<dbReference type="Proteomes" id="UP000278673">
    <property type="component" value="Unassembled WGS sequence"/>
</dbReference>
<protein>
    <submittedName>
        <fullName evidence="10">MFS transporter</fullName>
    </submittedName>
</protein>
<gene>
    <name evidence="10" type="ORF">EBN88_00080</name>
</gene>
<dbReference type="GO" id="GO:0022857">
    <property type="term" value="F:transmembrane transporter activity"/>
    <property type="evidence" value="ECO:0007669"/>
    <property type="project" value="InterPro"/>
</dbReference>
<feature type="transmembrane region" description="Helical" evidence="8">
    <location>
        <begin position="340"/>
        <end position="359"/>
    </location>
</feature>
<evidence type="ECO:0000259" key="9">
    <source>
        <dbReference type="PROSITE" id="PS50850"/>
    </source>
</evidence>
<evidence type="ECO:0000256" key="4">
    <source>
        <dbReference type="ARBA" id="ARBA00022692"/>
    </source>
</evidence>
<feature type="transmembrane region" description="Helical" evidence="8">
    <location>
        <begin position="22"/>
        <end position="44"/>
    </location>
</feature>
<feature type="domain" description="Major facilitator superfamily (MFS) profile" evidence="9">
    <location>
        <begin position="22"/>
        <end position="472"/>
    </location>
</feature>
<feature type="transmembrane region" description="Helical" evidence="8">
    <location>
        <begin position="150"/>
        <end position="169"/>
    </location>
</feature>
<feature type="transmembrane region" description="Helical" evidence="8">
    <location>
        <begin position="118"/>
        <end position="138"/>
    </location>
</feature>
<evidence type="ECO:0000256" key="8">
    <source>
        <dbReference type="SAM" id="Phobius"/>
    </source>
</evidence>
<dbReference type="InterPro" id="IPR036259">
    <property type="entry name" value="MFS_trans_sf"/>
</dbReference>
<comment type="caution">
    <text evidence="10">The sequence shown here is derived from an EMBL/GenBank/DDBJ whole genome shotgun (WGS) entry which is preliminary data.</text>
</comment>
<dbReference type="GO" id="GO:0046677">
    <property type="term" value="P:response to antibiotic"/>
    <property type="evidence" value="ECO:0007669"/>
    <property type="project" value="UniProtKB-KW"/>
</dbReference>
<dbReference type="PANTHER" id="PTHR42718:SF46">
    <property type="entry name" value="BLR6921 PROTEIN"/>
    <property type="match status" value="1"/>
</dbReference>
<dbReference type="Gene3D" id="1.20.1720.10">
    <property type="entry name" value="Multidrug resistance protein D"/>
    <property type="match status" value="1"/>
</dbReference>
<feature type="transmembrane region" description="Helical" evidence="8">
    <location>
        <begin position="209"/>
        <end position="227"/>
    </location>
</feature>
<feature type="transmembrane region" description="Helical" evidence="8">
    <location>
        <begin position="56"/>
        <end position="76"/>
    </location>
</feature>
<keyword evidence="11" id="KW-1185">Reference proteome</keyword>
<dbReference type="EMBL" id="RFFJ01000001">
    <property type="protein sequence ID" value="RMI46673.1"/>
    <property type="molecule type" value="Genomic_DNA"/>
</dbReference>
<dbReference type="PROSITE" id="PS50850">
    <property type="entry name" value="MFS"/>
    <property type="match status" value="1"/>
</dbReference>
<keyword evidence="4 8" id="KW-0812">Transmembrane</keyword>
<evidence type="ECO:0000256" key="1">
    <source>
        <dbReference type="ARBA" id="ARBA00004651"/>
    </source>
</evidence>
<accession>A0A3M2MCQ1</accession>
<dbReference type="Gene3D" id="1.20.1250.20">
    <property type="entry name" value="MFS general substrate transporter like domains"/>
    <property type="match status" value="1"/>
</dbReference>
<sequence>MAESRTGSDTGRGGPVARPGRVLATVCLCQLMVVLDISVVNVALPEIGRDLGFAPGGLSWVVNAYTLVFGGLLLLGGRIADLFGHRRATIAGLALFGVASLLGGLAQTPGQLVAARAGQGLAAAVLAPISLTVIMVTFEEGAPRRRALGSWTMVAISGGALGVLLGGVLTDLLDWRWVMFVNVPLVVLALPLALSSVRTGGGGSRRLDIAGASLGTAAMTVLVFGLLETEKHPWGSLRTLATLGGAALLAVAFVLWERRSAAPLVRLSVFASRTVWLANVLSLLVGAATVAGFYFASLFLQHVLDYDPLAAGVAFLPFCGGAVLGSFAASRLVGRVDGRLLIGGGLALGGVGMLWFGTLRPDSTFLGGFLGPSLVASVGIGLSVMANTAMGTSRVASDEAGLVSGLLNASRQCGGSVGLAALSTVAVTVTDNAATADPVAALADGYARAFSCVGVGVLAASLLAVLLVPRLPAPRNQTQNA</sequence>
<evidence type="ECO:0000256" key="5">
    <source>
        <dbReference type="ARBA" id="ARBA00022989"/>
    </source>
</evidence>
<evidence type="ECO:0000256" key="2">
    <source>
        <dbReference type="ARBA" id="ARBA00022448"/>
    </source>
</evidence>
<feature type="transmembrane region" description="Helical" evidence="8">
    <location>
        <begin position="175"/>
        <end position="197"/>
    </location>
</feature>
<dbReference type="CDD" id="cd17321">
    <property type="entry name" value="MFS_MMR_MDR_like"/>
    <property type="match status" value="1"/>
</dbReference>
<reference evidence="10 11" key="1">
    <citation type="submission" date="2018-10" db="EMBL/GenBank/DDBJ databases">
        <title>Isolation, diversity and antifungal activity of actinobacteria from wheat.</title>
        <authorList>
            <person name="Han C."/>
        </authorList>
    </citation>
    <scope>NUCLEOTIDE SEQUENCE [LARGE SCALE GENOMIC DNA]</scope>
    <source>
        <strain evidence="10 11">NEAU-YY642</strain>
    </source>
</reference>
<evidence type="ECO:0000313" key="11">
    <source>
        <dbReference type="Proteomes" id="UP000278673"/>
    </source>
</evidence>
<keyword evidence="3" id="KW-1003">Cell membrane</keyword>
<proteinExistence type="predicted"/>
<comment type="subcellular location">
    <subcellularLocation>
        <location evidence="1">Cell membrane</location>
        <topology evidence="1">Multi-pass membrane protein</topology>
    </subcellularLocation>
</comment>
<evidence type="ECO:0000256" key="6">
    <source>
        <dbReference type="ARBA" id="ARBA00023136"/>
    </source>
</evidence>
<keyword evidence="7" id="KW-0046">Antibiotic resistance</keyword>
<feature type="transmembrane region" description="Helical" evidence="8">
    <location>
        <begin position="449"/>
        <end position="468"/>
    </location>
</feature>
<organism evidence="10 11">
    <name type="scientific">Streptomyces triticirhizae</name>
    <dbReference type="NCBI Taxonomy" id="2483353"/>
    <lineage>
        <taxon>Bacteria</taxon>
        <taxon>Bacillati</taxon>
        <taxon>Actinomycetota</taxon>
        <taxon>Actinomycetes</taxon>
        <taxon>Kitasatosporales</taxon>
        <taxon>Streptomycetaceae</taxon>
        <taxon>Streptomyces</taxon>
    </lineage>
</organism>
<dbReference type="InterPro" id="IPR011701">
    <property type="entry name" value="MFS"/>
</dbReference>
<feature type="transmembrane region" description="Helical" evidence="8">
    <location>
        <begin position="239"/>
        <end position="256"/>
    </location>
</feature>
<feature type="transmembrane region" description="Helical" evidence="8">
    <location>
        <begin position="88"/>
        <end position="106"/>
    </location>
</feature>
<evidence type="ECO:0000313" key="10">
    <source>
        <dbReference type="EMBL" id="RMI46673.1"/>
    </source>
</evidence>
<dbReference type="InterPro" id="IPR020846">
    <property type="entry name" value="MFS_dom"/>
</dbReference>
<dbReference type="Pfam" id="PF07690">
    <property type="entry name" value="MFS_1"/>
    <property type="match status" value="1"/>
</dbReference>